<feature type="region of interest" description="Disordered" evidence="1">
    <location>
        <begin position="1"/>
        <end position="103"/>
    </location>
</feature>
<comment type="caution">
    <text evidence="2">The sequence shown here is derived from an EMBL/GenBank/DDBJ whole genome shotgun (WGS) entry which is preliminary data.</text>
</comment>
<evidence type="ECO:0000313" key="3">
    <source>
        <dbReference type="Proteomes" id="UP000712281"/>
    </source>
</evidence>
<name>A0A8S9J8Q4_BRACR</name>
<gene>
    <name evidence="2" type="ORF">F2Q68_00005308</name>
</gene>
<sequence>MDTNPNQTIVTTASGVDNVDPIGSDSRTETLPTGPTGTDRMAGITQTQRITPIGASNQDRPPGHDRSSPPDRTSVPDQTTIPDRTGARVWNRPGKKASRRRPNLTSLRVLRNRMQLWAEVLYDGDIMRRITRTTFQLRERGIRLESEVMSVGPNFSQLDPNQTIGTTPSGVDNVDPIGTDSRTETLPTGQTGTDGMAGITQTHLITPIGASNQDRPPGHDRSSPPDRTSVPDRTTIPDRTGARVWNRPGKMQAADDLT</sequence>
<organism evidence="2 3">
    <name type="scientific">Brassica cretica</name>
    <name type="common">Mustard</name>
    <dbReference type="NCBI Taxonomy" id="69181"/>
    <lineage>
        <taxon>Eukaryota</taxon>
        <taxon>Viridiplantae</taxon>
        <taxon>Streptophyta</taxon>
        <taxon>Embryophyta</taxon>
        <taxon>Tracheophyta</taxon>
        <taxon>Spermatophyta</taxon>
        <taxon>Magnoliopsida</taxon>
        <taxon>eudicotyledons</taxon>
        <taxon>Gunneridae</taxon>
        <taxon>Pentapetalae</taxon>
        <taxon>rosids</taxon>
        <taxon>malvids</taxon>
        <taxon>Brassicales</taxon>
        <taxon>Brassicaceae</taxon>
        <taxon>Brassiceae</taxon>
        <taxon>Brassica</taxon>
    </lineage>
</organism>
<feature type="compositionally biased region" description="Polar residues" evidence="1">
    <location>
        <begin position="44"/>
        <end position="59"/>
    </location>
</feature>
<evidence type="ECO:0000256" key="1">
    <source>
        <dbReference type="SAM" id="MobiDB-lite"/>
    </source>
</evidence>
<dbReference type="Proteomes" id="UP000712281">
    <property type="component" value="Unassembled WGS sequence"/>
</dbReference>
<proteinExistence type="predicted"/>
<dbReference type="AlphaFoldDB" id="A0A8S9J8Q4"/>
<reference evidence="2" key="1">
    <citation type="submission" date="2019-12" db="EMBL/GenBank/DDBJ databases">
        <title>Genome sequencing and annotation of Brassica cretica.</title>
        <authorList>
            <person name="Studholme D.J."/>
            <person name="Sarris P.F."/>
        </authorList>
    </citation>
    <scope>NUCLEOTIDE SEQUENCE</scope>
    <source>
        <strain evidence="2">PFS-001/15</strain>
        <tissue evidence="2">Leaf</tissue>
    </source>
</reference>
<feature type="compositionally biased region" description="Basic residues" evidence="1">
    <location>
        <begin position="93"/>
        <end position="102"/>
    </location>
</feature>
<evidence type="ECO:0000313" key="2">
    <source>
        <dbReference type="EMBL" id="KAF2578538.1"/>
    </source>
</evidence>
<protein>
    <submittedName>
        <fullName evidence="2">Uncharacterized protein</fullName>
    </submittedName>
</protein>
<feature type="compositionally biased region" description="Polar residues" evidence="1">
    <location>
        <begin position="1"/>
        <end position="15"/>
    </location>
</feature>
<feature type="region of interest" description="Disordered" evidence="1">
    <location>
        <begin position="208"/>
        <end position="258"/>
    </location>
</feature>
<feature type="region of interest" description="Disordered" evidence="1">
    <location>
        <begin position="153"/>
        <end position="177"/>
    </location>
</feature>
<dbReference type="EMBL" id="QGKW02001660">
    <property type="protein sequence ID" value="KAF2578538.1"/>
    <property type="molecule type" value="Genomic_DNA"/>
</dbReference>
<feature type="compositionally biased region" description="Polar residues" evidence="1">
    <location>
        <begin position="153"/>
        <end position="170"/>
    </location>
</feature>
<accession>A0A8S9J8Q4</accession>